<accession>F0WDT0</accession>
<evidence type="ECO:0000256" key="1">
    <source>
        <dbReference type="SAM" id="Coils"/>
    </source>
</evidence>
<protein>
    <submittedName>
        <fullName evidence="2">AlNc14C69G4798 protein</fullName>
    </submittedName>
</protein>
<sequence length="180" mass="20829">MSETSSSFRDREELLQIKRKLENELHKVTNQFITHEKTHKVQLQLSSQLDNELCTLRSNLIVSGATVLYQYGSAPKRNLIGLKGAPISDTLQQKQLEYEIRQFTNASNLLQQENGALETRCKHLENQLNKLQRWESLSLTELQLEIARWIQEKRTQNLKIEQNAHSASKSYSNTGIHDQN</sequence>
<feature type="coiled-coil region" evidence="1">
    <location>
        <begin position="11"/>
        <end position="38"/>
    </location>
</feature>
<reference evidence="2" key="2">
    <citation type="submission" date="2011-02" db="EMBL/GenBank/DDBJ databases">
        <authorList>
            <person name="MacLean D."/>
        </authorList>
    </citation>
    <scope>NUCLEOTIDE SEQUENCE</scope>
</reference>
<name>F0WDT0_9STRA</name>
<reference evidence="2" key="1">
    <citation type="journal article" date="2011" name="PLoS Biol.">
        <title>Gene gain and loss during evolution of obligate parasitism in the white rust pathogen of Arabidopsis thaliana.</title>
        <authorList>
            <person name="Kemen E."/>
            <person name="Gardiner A."/>
            <person name="Schultz-Larsen T."/>
            <person name="Kemen A.C."/>
            <person name="Balmuth A.L."/>
            <person name="Robert-Seilaniantz A."/>
            <person name="Bailey K."/>
            <person name="Holub E."/>
            <person name="Studholme D.J."/>
            <person name="Maclean D."/>
            <person name="Jones J.D."/>
        </authorList>
    </citation>
    <scope>NUCLEOTIDE SEQUENCE</scope>
</reference>
<dbReference type="EMBL" id="FR824114">
    <property type="protein sequence ID" value="CCA19357.1"/>
    <property type="molecule type" value="Genomic_DNA"/>
</dbReference>
<evidence type="ECO:0000313" key="2">
    <source>
        <dbReference type="EMBL" id="CCA19357.1"/>
    </source>
</evidence>
<dbReference type="HOGENOM" id="CLU_1498920_0_0_1"/>
<proteinExistence type="predicted"/>
<dbReference type="AlphaFoldDB" id="F0WDT0"/>
<keyword evidence="1" id="KW-0175">Coiled coil</keyword>
<organism evidence="2">
    <name type="scientific">Albugo laibachii Nc14</name>
    <dbReference type="NCBI Taxonomy" id="890382"/>
    <lineage>
        <taxon>Eukaryota</taxon>
        <taxon>Sar</taxon>
        <taxon>Stramenopiles</taxon>
        <taxon>Oomycota</taxon>
        <taxon>Peronosporomycetes</taxon>
        <taxon>Albuginales</taxon>
        <taxon>Albuginaceae</taxon>
        <taxon>Albugo</taxon>
    </lineage>
</organism>
<gene>
    <name evidence="2" type="primary">AlNc14C69G4798</name>
    <name evidence="2" type="ORF">ALNC14_055000</name>
</gene>